<gene>
    <name evidence="2" type="ORF">ACFO0A_00175</name>
</gene>
<dbReference type="CDD" id="cd06259">
    <property type="entry name" value="YdcF-like"/>
    <property type="match status" value="1"/>
</dbReference>
<dbReference type="PANTHER" id="PTHR30336:SF4">
    <property type="entry name" value="ENVELOPE BIOGENESIS FACTOR ELYC"/>
    <property type="match status" value="1"/>
</dbReference>
<reference evidence="3" key="1">
    <citation type="journal article" date="2019" name="Int. J. Syst. Evol. Microbiol.">
        <title>The Global Catalogue of Microorganisms (GCM) 10K type strain sequencing project: providing services to taxonomists for standard genome sequencing and annotation.</title>
        <authorList>
            <consortium name="The Broad Institute Genomics Platform"/>
            <consortium name="The Broad Institute Genome Sequencing Center for Infectious Disease"/>
            <person name="Wu L."/>
            <person name="Ma J."/>
        </authorList>
    </citation>
    <scope>NUCLEOTIDE SEQUENCE [LARGE SCALE GENOMIC DNA]</scope>
    <source>
        <strain evidence="3">CGMCC 1.12989</strain>
    </source>
</reference>
<evidence type="ECO:0000313" key="2">
    <source>
        <dbReference type="EMBL" id="MFC4293468.1"/>
    </source>
</evidence>
<proteinExistence type="predicted"/>
<dbReference type="PANTHER" id="PTHR30336">
    <property type="entry name" value="INNER MEMBRANE PROTEIN, PROBABLE PERMEASE"/>
    <property type="match status" value="1"/>
</dbReference>
<accession>A0ABV8RK70</accession>
<dbReference type="Pfam" id="PF02698">
    <property type="entry name" value="DUF218"/>
    <property type="match status" value="1"/>
</dbReference>
<dbReference type="Gene3D" id="3.40.50.620">
    <property type="entry name" value="HUPs"/>
    <property type="match status" value="1"/>
</dbReference>
<keyword evidence="3" id="KW-1185">Reference proteome</keyword>
<comment type="caution">
    <text evidence="2">The sequence shown here is derived from an EMBL/GenBank/DDBJ whole genome shotgun (WGS) entry which is preliminary data.</text>
</comment>
<protein>
    <submittedName>
        <fullName evidence="2">YdcF family protein</fullName>
    </submittedName>
</protein>
<dbReference type="EMBL" id="JBHSDR010000003">
    <property type="protein sequence ID" value="MFC4293468.1"/>
    <property type="molecule type" value="Genomic_DNA"/>
</dbReference>
<dbReference type="RefSeq" id="WP_379536964.1">
    <property type="nucleotide sequence ID" value="NZ_JBHSDR010000003.1"/>
</dbReference>
<dbReference type="InterPro" id="IPR014729">
    <property type="entry name" value="Rossmann-like_a/b/a_fold"/>
</dbReference>
<dbReference type="Proteomes" id="UP001595828">
    <property type="component" value="Unassembled WGS sequence"/>
</dbReference>
<evidence type="ECO:0000259" key="1">
    <source>
        <dbReference type="Pfam" id="PF02698"/>
    </source>
</evidence>
<dbReference type="InterPro" id="IPR051599">
    <property type="entry name" value="Cell_Envelope_Assoc"/>
</dbReference>
<name>A0ABV8RK70_9SPHN</name>
<organism evidence="2 3">
    <name type="scientific">Novosphingobium tardum</name>
    <dbReference type="NCBI Taxonomy" id="1538021"/>
    <lineage>
        <taxon>Bacteria</taxon>
        <taxon>Pseudomonadati</taxon>
        <taxon>Pseudomonadota</taxon>
        <taxon>Alphaproteobacteria</taxon>
        <taxon>Sphingomonadales</taxon>
        <taxon>Sphingomonadaceae</taxon>
        <taxon>Novosphingobium</taxon>
    </lineage>
</organism>
<sequence length="184" mass="20515">MRIGKQPGIGRRLLSLVVLLWVLGFAWFALVLPQPIGAGRSDAVIVPTGGEGRIGRGLEALDRGWARKMLVAGVDREVKPREFAAEYRVAPRRMACCITLDTESVDTRTNARIAADWIAKNNVRSVRLVTSDWHMRRAAWELEHVVPANVTIARDAVRSRPSLRILFLEYNKLLARRVGALVGL</sequence>
<feature type="domain" description="DUF218" evidence="1">
    <location>
        <begin position="42"/>
        <end position="153"/>
    </location>
</feature>
<dbReference type="InterPro" id="IPR003848">
    <property type="entry name" value="DUF218"/>
</dbReference>
<evidence type="ECO:0000313" key="3">
    <source>
        <dbReference type="Proteomes" id="UP001595828"/>
    </source>
</evidence>